<evidence type="ECO:0000313" key="3">
    <source>
        <dbReference type="Proteomes" id="UP000299102"/>
    </source>
</evidence>
<protein>
    <submittedName>
        <fullName evidence="2">Uncharacterized protein</fullName>
    </submittedName>
</protein>
<dbReference type="OrthoDB" id="8193815at2759"/>
<keyword evidence="3" id="KW-1185">Reference proteome</keyword>
<proteinExistence type="predicted"/>
<organism evidence="2 3">
    <name type="scientific">Eumeta variegata</name>
    <name type="common">Bagworm moth</name>
    <name type="synonym">Eumeta japonica</name>
    <dbReference type="NCBI Taxonomy" id="151549"/>
    <lineage>
        <taxon>Eukaryota</taxon>
        <taxon>Metazoa</taxon>
        <taxon>Ecdysozoa</taxon>
        <taxon>Arthropoda</taxon>
        <taxon>Hexapoda</taxon>
        <taxon>Insecta</taxon>
        <taxon>Pterygota</taxon>
        <taxon>Neoptera</taxon>
        <taxon>Endopterygota</taxon>
        <taxon>Lepidoptera</taxon>
        <taxon>Glossata</taxon>
        <taxon>Ditrysia</taxon>
        <taxon>Tineoidea</taxon>
        <taxon>Psychidae</taxon>
        <taxon>Oiketicinae</taxon>
        <taxon>Eumeta</taxon>
    </lineage>
</organism>
<accession>A0A4C1XLA6</accession>
<dbReference type="Proteomes" id="UP000299102">
    <property type="component" value="Unassembled WGS sequence"/>
</dbReference>
<comment type="caution">
    <text evidence="2">The sequence shown here is derived from an EMBL/GenBank/DDBJ whole genome shotgun (WGS) entry which is preliminary data.</text>
</comment>
<evidence type="ECO:0000313" key="2">
    <source>
        <dbReference type="EMBL" id="GBP63005.1"/>
    </source>
</evidence>
<dbReference type="AlphaFoldDB" id="A0A4C1XLA6"/>
<feature type="region of interest" description="Disordered" evidence="1">
    <location>
        <begin position="99"/>
        <end position="125"/>
    </location>
</feature>
<evidence type="ECO:0000256" key="1">
    <source>
        <dbReference type="SAM" id="MobiDB-lite"/>
    </source>
</evidence>
<dbReference type="EMBL" id="BGZK01000856">
    <property type="protein sequence ID" value="GBP63005.1"/>
    <property type="molecule type" value="Genomic_DNA"/>
</dbReference>
<gene>
    <name evidence="2" type="ORF">EVAR_43753_1</name>
</gene>
<feature type="compositionally biased region" description="Basic and acidic residues" evidence="1">
    <location>
        <begin position="105"/>
        <end position="125"/>
    </location>
</feature>
<reference evidence="2 3" key="1">
    <citation type="journal article" date="2019" name="Commun. Biol.">
        <title>The bagworm genome reveals a unique fibroin gene that provides high tensile strength.</title>
        <authorList>
            <person name="Kono N."/>
            <person name="Nakamura H."/>
            <person name="Ohtoshi R."/>
            <person name="Tomita M."/>
            <person name="Numata K."/>
            <person name="Arakawa K."/>
        </authorList>
    </citation>
    <scope>NUCLEOTIDE SEQUENCE [LARGE SCALE GENOMIC DNA]</scope>
</reference>
<name>A0A4C1XLA6_EUMVA</name>
<sequence length="166" mass="19144">MKFVESLPGLESVYESRTGTGVGTKRDRAGPERALNQIKTESRTEIVSFVYKMLKMIIAGPKVDVAVEKDRERFRFAVSPLFMITFDFYLLLYHVEDDGPSSSKSELRALFDPREGKQSKQARRWTDDIRKVGGATWMRKTRDRKEWKQLEEAYVSQDTLITTPGN</sequence>